<evidence type="ECO:0000256" key="3">
    <source>
        <dbReference type="ARBA" id="ARBA00004763"/>
    </source>
</evidence>
<evidence type="ECO:0000256" key="8">
    <source>
        <dbReference type="ARBA" id="ARBA00022909"/>
    </source>
</evidence>
<accession>A0A1G7B0X8</accession>
<dbReference type="PROSITE" id="PS00793">
    <property type="entry name" value="DHPS_2"/>
    <property type="match status" value="1"/>
</dbReference>
<dbReference type="OrthoDB" id="9811744at2"/>
<dbReference type="EC" id="2.5.1.15" evidence="4"/>
<dbReference type="Proteomes" id="UP000199412">
    <property type="component" value="Unassembled WGS sequence"/>
</dbReference>
<keyword evidence="6" id="KW-0479">Metal-binding</keyword>
<organism evidence="10 11">
    <name type="scientific">Rhodospira trueperi</name>
    <dbReference type="NCBI Taxonomy" id="69960"/>
    <lineage>
        <taxon>Bacteria</taxon>
        <taxon>Pseudomonadati</taxon>
        <taxon>Pseudomonadota</taxon>
        <taxon>Alphaproteobacteria</taxon>
        <taxon>Rhodospirillales</taxon>
        <taxon>Rhodospirillaceae</taxon>
        <taxon>Rhodospira</taxon>
    </lineage>
</organism>
<dbReference type="SUPFAM" id="SSF51717">
    <property type="entry name" value="Dihydropteroate synthetase-like"/>
    <property type="match status" value="1"/>
</dbReference>
<dbReference type="STRING" id="69960.SAMN05421720_104178"/>
<dbReference type="InterPro" id="IPR011005">
    <property type="entry name" value="Dihydropteroate_synth-like_sf"/>
</dbReference>
<dbReference type="CDD" id="cd00739">
    <property type="entry name" value="DHPS"/>
    <property type="match status" value="1"/>
</dbReference>
<dbReference type="GO" id="GO:0046872">
    <property type="term" value="F:metal ion binding"/>
    <property type="evidence" value="ECO:0007669"/>
    <property type="project" value="UniProtKB-KW"/>
</dbReference>
<evidence type="ECO:0000313" key="10">
    <source>
        <dbReference type="EMBL" id="SDE20671.1"/>
    </source>
</evidence>
<dbReference type="GO" id="GO:0004156">
    <property type="term" value="F:dihydropteroate synthase activity"/>
    <property type="evidence" value="ECO:0007669"/>
    <property type="project" value="UniProtKB-EC"/>
</dbReference>
<evidence type="ECO:0000256" key="5">
    <source>
        <dbReference type="ARBA" id="ARBA00022679"/>
    </source>
</evidence>
<dbReference type="PROSITE" id="PS00792">
    <property type="entry name" value="DHPS_1"/>
    <property type="match status" value="1"/>
</dbReference>
<gene>
    <name evidence="10" type="ORF">SAMN05421720_104178</name>
</gene>
<dbReference type="Gene3D" id="3.20.20.20">
    <property type="entry name" value="Dihydropteroate synthase-like"/>
    <property type="match status" value="1"/>
</dbReference>
<evidence type="ECO:0000256" key="6">
    <source>
        <dbReference type="ARBA" id="ARBA00022723"/>
    </source>
</evidence>
<comment type="pathway">
    <text evidence="3">Cofactor biosynthesis; tetrahydrofolate biosynthesis; 7,8-dihydrofolate from 2-amino-4-hydroxy-6-hydroxymethyl-7,8-dihydropteridine diphosphate and 4-aminobenzoate: step 1/2.</text>
</comment>
<feature type="domain" description="Pterin-binding" evidence="9">
    <location>
        <begin position="133"/>
        <end position="394"/>
    </location>
</feature>
<dbReference type="NCBIfam" id="TIGR01496">
    <property type="entry name" value="DHPS"/>
    <property type="match status" value="1"/>
</dbReference>
<evidence type="ECO:0000256" key="4">
    <source>
        <dbReference type="ARBA" id="ARBA00012458"/>
    </source>
</evidence>
<keyword evidence="8" id="KW-0289">Folate biosynthesis</keyword>
<dbReference type="GO" id="GO:0046656">
    <property type="term" value="P:folic acid biosynthetic process"/>
    <property type="evidence" value="ECO:0007669"/>
    <property type="project" value="UniProtKB-KW"/>
</dbReference>
<evidence type="ECO:0000256" key="1">
    <source>
        <dbReference type="ARBA" id="ARBA00000012"/>
    </source>
</evidence>
<dbReference type="RefSeq" id="WP_092784563.1">
    <property type="nucleotide sequence ID" value="NZ_FNAP01000004.1"/>
</dbReference>
<protein>
    <recommendedName>
        <fullName evidence="4">dihydropteroate synthase</fullName>
        <ecNumber evidence="4">2.5.1.15</ecNumber>
    </recommendedName>
</protein>
<dbReference type="EMBL" id="FNAP01000004">
    <property type="protein sequence ID" value="SDE20671.1"/>
    <property type="molecule type" value="Genomic_DNA"/>
</dbReference>
<dbReference type="Pfam" id="PF00809">
    <property type="entry name" value="Pterin_bind"/>
    <property type="match status" value="1"/>
</dbReference>
<sequence length="404" mass="41859">MQRDGITSIDASSAPSTGAALPRGLFRGGAAPHPLKGLLLCPTGLLRGVAARQAVAAGRARPLAGSGTAFSSVTVFLRPDAETPPWHVHTADLGSLTAWAEDHGPAMVAIMGAVLARLCSVRAPFAGLTLDRPRVMGIVNCTPDSFSDGGDHFAARDAIARGLAMLEAGADLIDVGGESTRPGAEPVDPEEERRRVLPVVKALAARGAVVSIDTRHARVMEAALDHGATIVNDVTALTHDPEALATVARARASVILMHIRGEPRSMQVDPTYDRAPADVYAWLARRVALCQSAGIPPGRLCVDPGIGFGKMLDHNLDLLHHIGLFHGLGCAVALGASRKSFIARAAGAVDAEGRPTDHPKARLGGSLAAALSAVEQGVQILRVHDVPETVQAVTVAMGIRDGGS</sequence>
<dbReference type="GO" id="GO:0046654">
    <property type="term" value="P:tetrahydrofolate biosynthetic process"/>
    <property type="evidence" value="ECO:0007669"/>
    <property type="project" value="TreeGrafter"/>
</dbReference>
<keyword evidence="5" id="KW-0808">Transferase</keyword>
<evidence type="ECO:0000313" key="11">
    <source>
        <dbReference type="Proteomes" id="UP000199412"/>
    </source>
</evidence>
<dbReference type="GO" id="GO:0005829">
    <property type="term" value="C:cytosol"/>
    <property type="evidence" value="ECO:0007669"/>
    <property type="project" value="TreeGrafter"/>
</dbReference>
<name>A0A1G7B0X8_9PROT</name>
<dbReference type="PANTHER" id="PTHR20941">
    <property type="entry name" value="FOLATE SYNTHESIS PROTEINS"/>
    <property type="match status" value="1"/>
</dbReference>
<evidence type="ECO:0000256" key="2">
    <source>
        <dbReference type="ARBA" id="ARBA00001946"/>
    </source>
</evidence>
<dbReference type="PANTHER" id="PTHR20941:SF1">
    <property type="entry name" value="FOLIC ACID SYNTHESIS PROTEIN FOL1"/>
    <property type="match status" value="1"/>
</dbReference>
<keyword evidence="11" id="KW-1185">Reference proteome</keyword>
<evidence type="ECO:0000259" key="9">
    <source>
        <dbReference type="PROSITE" id="PS50972"/>
    </source>
</evidence>
<comment type="cofactor">
    <cofactor evidence="2">
        <name>Mg(2+)</name>
        <dbReference type="ChEBI" id="CHEBI:18420"/>
    </cofactor>
</comment>
<dbReference type="InterPro" id="IPR000489">
    <property type="entry name" value="Pterin-binding_dom"/>
</dbReference>
<keyword evidence="7" id="KW-0460">Magnesium</keyword>
<dbReference type="InterPro" id="IPR045031">
    <property type="entry name" value="DHP_synth-like"/>
</dbReference>
<dbReference type="InterPro" id="IPR006390">
    <property type="entry name" value="DHP_synth_dom"/>
</dbReference>
<comment type="catalytic activity">
    <reaction evidence="1">
        <text>(7,8-dihydropterin-6-yl)methyl diphosphate + 4-aminobenzoate = 7,8-dihydropteroate + diphosphate</text>
        <dbReference type="Rhea" id="RHEA:19949"/>
        <dbReference type="ChEBI" id="CHEBI:17836"/>
        <dbReference type="ChEBI" id="CHEBI:17839"/>
        <dbReference type="ChEBI" id="CHEBI:33019"/>
        <dbReference type="ChEBI" id="CHEBI:72950"/>
        <dbReference type="EC" id="2.5.1.15"/>
    </reaction>
</comment>
<reference evidence="10 11" key="1">
    <citation type="submission" date="2016-10" db="EMBL/GenBank/DDBJ databases">
        <authorList>
            <person name="de Groot N.N."/>
        </authorList>
    </citation>
    <scope>NUCLEOTIDE SEQUENCE [LARGE SCALE GENOMIC DNA]</scope>
    <source>
        <strain evidence="10 11">ATCC 700224</strain>
    </source>
</reference>
<dbReference type="AlphaFoldDB" id="A0A1G7B0X8"/>
<proteinExistence type="predicted"/>
<evidence type="ECO:0000256" key="7">
    <source>
        <dbReference type="ARBA" id="ARBA00022842"/>
    </source>
</evidence>
<dbReference type="PROSITE" id="PS50972">
    <property type="entry name" value="PTERIN_BINDING"/>
    <property type="match status" value="1"/>
</dbReference>